<evidence type="ECO:0000256" key="5">
    <source>
        <dbReference type="ARBA" id="ARBA00022692"/>
    </source>
</evidence>
<feature type="binding site" evidence="11">
    <location>
        <position position="279"/>
    </location>
    <ligand>
        <name>Mn(2+)</name>
        <dbReference type="ChEBI" id="CHEBI:29035"/>
    </ligand>
</feature>
<proteinExistence type="inferred from homology"/>
<dbReference type="CDD" id="cd16015">
    <property type="entry name" value="LTA_synthase"/>
    <property type="match status" value="1"/>
</dbReference>
<evidence type="ECO:0000256" key="11">
    <source>
        <dbReference type="PIRSR" id="PIRSR005091-3"/>
    </source>
</evidence>
<dbReference type="InterPro" id="IPR050448">
    <property type="entry name" value="OpgB/LTA_synthase_biosynth"/>
</dbReference>
<keyword evidence="10" id="KW-0464">Manganese</keyword>
<feature type="transmembrane region" description="Helical" evidence="12">
    <location>
        <begin position="140"/>
        <end position="160"/>
    </location>
</feature>
<dbReference type="AlphaFoldDB" id="A0A4U1MLL2"/>
<feature type="transmembrane region" description="Helical" evidence="12">
    <location>
        <begin position="7"/>
        <end position="24"/>
    </location>
</feature>
<dbReference type="Proteomes" id="UP000310541">
    <property type="component" value="Unassembled WGS sequence"/>
</dbReference>
<evidence type="ECO:0000256" key="8">
    <source>
        <dbReference type="PIRNR" id="PIRNR005091"/>
    </source>
</evidence>
<evidence type="ECO:0000313" key="14">
    <source>
        <dbReference type="EMBL" id="TKD72389.1"/>
    </source>
</evidence>
<dbReference type="Gene3D" id="3.30.1120.170">
    <property type="match status" value="1"/>
</dbReference>
<protein>
    <submittedName>
        <fullName evidence="14">LTA synthase family protein</fullName>
    </submittedName>
</protein>
<keyword evidence="4 8" id="KW-1003">Cell membrane</keyword>
<comment type="similarity">
    <text evidence="3 8">Belongs to the LTA synthase family.</text>
</comment>
<evidence type="ECO:0000256" key="7">
    <source>
        <dbReference type="ARBA" id="ARBA00023136"/>
    </source>
</evidence>
<feature type="active site" evidence="9">
    <location>
        <position position="279"/>
    </location>
</feature>
<dbReference type="PANTHER" id="PTHR47371:SF3">
    <property type="entry name" value="PHOSPHOGLYCEROL TRANSFERASE I"/>
    <property type="match status" value="1"/>
</dbReference>
<dbReference type="OrthoDB" id="5901192at2"/>
<dbReference type="PANTHER" id="PTHR47371">
    <property type="entry name" value="LIPOTEICHOIC ACID SYNTHASE"/>
    <property type="match status" value="1"/>
</dbReference>
<feature type="transmembrane region" description="Helical" evidence="12">
    <location>
        <begin position="57"/>
        <end position="77"/>
    </location>
</feature>
<comment type="caution">
    <text evidence="14">The sequence shown here is derived from an EMBL/GenBank/DDBJ whole genome shotgun (WGS) entry which is preliminary data.</text>
</comment>
<keyword evidence="7 8" id="KW-0472">Membrane</keyword>
<keyword evidence="5 12" id="KW-0812">Transmembrane</keyword>
<dbReference type="InterPro" id="IPR017850">
    <property type="entry name" value="Alkaline_phosphatase_core_sf"/>
</dbReference>
<keyword evidence="10" id="KW-0479">Metal-binding</keyword>
<dbReference type="InterPro" id="IPR000917">
    <property type="entry name" value="Sulfatase_N"/>
</dbReference>
<comment type="pathway">
    <text evidence="2">Cell wall biogenesis; lipoteichoic acid biosynthesis.</text>
</comment>
<evidence type="ECO:0000256" key="3">
    <source>
        <dbReference type="ARBA" id="ARBA00009983"/>
    </source>
</evidence>
<comment type="subcellular location">
    <subcellularLocation>
        <location evidence="1">Cell membrane</location>
        <topology evidence="1">Multi-pass membrane protein</topology>
    </subcellularLocation>
</comment>
<accession>A0A4U1MLL2</accession>
<feature type="transmembrane region" description="Helical" evidence="12">
    <location>
        <begin position="30"/>
        <end position="50"/>
    </location>
</feature>
<name>A0A4U1MLL2_9BACL</name>
<evidence type="ECO:0000256" key="4">
    <source>
        <dbReference type="ARBA" id="ARBA00022475"/>
    </source>
</evidence>
<gene>
    <name evidence="14" type="ORF">FBF83_06310</name>
</gene>
<keyword evidence="6 12" id="KW-1133">Transmembrane helix</keyword>
<evidence type="ECO:0000256" key="6">
    <source>
        <dbReference type="ARBA" id="ARBA00022989"/>
    </source>
</evidence>
<dbReference type="PIRSF" id="PIRSF005091">
    <property type="entry name" value="Mmb_sulf_HI1246"/>
    <property type="match status" value="1"/>
</dbReference>
<evidence type="ECO:0000256" key="1">
    <source>
        <dbReference type="ARBA" id="ARBA00004651"/>
    </source>
</evidence>
<reference evidence="14 15" key="1">
    <citation type="submission" date="2019-04" db="EMBL/GenBank/DDBJ databases">
        <title>Genome sequence of Bacillus hwajinpoensis strain Y2.</title>
        <authorList>
            <person name="Fair J.L."/>
            <person name="Maclea K.S."/>
        </authorList>
    </citation>
    <scope>NUCLEOTIDE SEQUENCE [LARGE SCALE GENOMIC DNA]</scope>
    <source>
        <strain evidence="14 15">Y2</strain>
    </source>
</reference>
<feature type="binding site" evidence="11">
    <location>
        <position position="451"/>
    </location>
    <ligand>
        <name>Mn(2+)</name>
        <dbReference type="ChEBI" id="CHEBI:29035"/>
    </ligand>
</feature>
<feature type="domain" description="Sulfatase N-terminal" evidence="13">
    <location>
        <begin position="229"/>
        <end position="515"/>
    </location>
</feature>
<feature type="transmembrane region" description="Helical" evidence="12">
    <location>
        <begin position="111"/>
        <end position="128"/>
    </location>
</feature>
<organism evidence="14 15">
    <name type="scientific">Guptibacillus hwajinpoensis</name>
    <dbReference type="NCBI Taxonomy" id="208199"/>
    <lineage>
        <taxon>Bacteria</taxon>
        <taxon>Bacillati</taxon>
        <taxon>Bacillota</taxon>
        <taxon>Bacilli</taxon>
        <taxon>Bacillales</taxon>
        <taxon>Guptibacillaceae</taxon>
        <taxon>Guptibacillus</taxon>
    </lineage>
</organism>
<evidence type="ECO:0000256" key="10">
    <source>
        <dbReference type="PIRSR" id="PIRSR005091-2"/>
    </source>
</evidence>
<feature type="binding site" evidence="10">
    <location>
        <position position="392"/>
    </location>
    <ligand>
        <name>substrate</name>
    </ligand>
</feature>
<evidence type="ECO:0000256" key="2">
    <source>
        <dbReference type="ARBA" id="ARBA00004936"/>
    </source>
</evidence>
<dbReference type="GO" id="GO:0005886">
    <property type="term" value="C:plasma membrane"/>
    <property type="evidence" value="ECO:0007669"/>
    <property type="project" value="UniProtKB-SubCell"/>
</dbReference>
<evidence type="ECO:0000259" key="13">
    <source>
        <dbReference type="Pfam" id="PF00884"/>
    </source>
</evidence>
<dbReference type="Gene3D" id="3.40.720.10">
    <property type="entry name" value="Alkaline Phosphatase, subunit A"/>
    <property type="match status" value="1"/>
</dbReference>
<sequence>MPTTDYWIYVLLSILKIYLFSFYTNTAFGVSFIFLNLAGILVLSSWTLLINVKKRPWILFTLLFLHSTLLLSDLWYYRYFNDLLSLSLLSQMLQMSDVGGGFMTLIQSKDFLFFMDLVIFSFIIFFMRKKGRTVASKKKRRFAGITLATGLVLFVTPLYMSYLDKEKWLVEPSISNMREYYHLGFWGYHGADLLKVVNRSFNEDKTVMVNSQINQPLNQEPGIESSDKPNIILVQLESFQDSVIGKKINDQVLTPNLNKLKEESLYFSSFYHQTHEGRTSDAEFITNTSLYPLKSGSVYTRYPTNEFGALPELLGKAGYETAAMHAFHEEFWNRNRVYENIGFDHFFSDKDYPDGNKIGMALNDERFFTSSIEHMEEMNEPFFAFMVALTSHTPYEIPEDERVLDLSGYDNSLLKSYYQTVHYVDQSVGVMIDELKQKNMWDDSLVIFYGDHDSGLTKPGREMAEKANAESSVDYFELDRQVPLFIKRPNSERGKVINTNGGQIDIAPTILDILEIKPPYMMGDSLLNDKPNLTVFRDGSFRYQDLYYKPDLTKDIGEGTCYSVSTEKEVSIEQCEKQVDEVGDQLRLSDQIIEKNALEE</sequence>
<dbReference type="EMBL" id="SWFM01000001">
    <property type="protein sequence ID" value="TKD72389.1"/>
    <property type="molecule type" value="Genomic_DNA"/>
</dbReference>
<feature type="binding site" evidence="11">
    <location>
        <position position="452"/>
    </location>
    <ligand>
        <name>Mn(2+)</name>
        <dbReference type="ChEBI" id="CHEBI:29035"/>
    </ligand>
</feature>
<dbReference type="RefSeq" id="WP_136946240.1">
    <property type="nucleotide sequence ID" value="NZ_SWFM01000001.1"/>
</dbReference>
<evidence type="ECO:0000313" key="15">
    <source>
        <dbReference type="Proteomes" id="UP000310541"/>
    </source>
</evidence>
<evidence type="ECO:0000256" key="12">
    <source>
        <dbReference type="SAM" id="Phobius"/>
    </source>
</evidence>
<feature type="binding site" evidence="11">
    <location>
        <position position="237"/>
    </location>
    <ligand>
        <name>Mn(2+)</name>
        <dbReference type="ChEBI" id="CHEBI:29035"/>
    </ligand>
</feature>
<evidence type="ECO:0000256" key="9">
    <source>
        <dbReference type="PIRSR" id="PIRSR005091-1"/>
    </source>
</evidence>
<dbReference type="GO" id="GO:0046872">
    <property type="term" value="F:metal ion binding"/>
    <property type="evidence" value="ECO:0007669"/>
    <property type="project" value="UniProtKB-KW"/>
</dbReference>
<dbReference type="SUPFAM" id="SSF53649">
    <property type="entry name" value="Alkaline phosphatase-like"/>
    <property type="match status" value="1"/>
</dbReference>
<dbReference type="Pfam" id="PF00884">
    <property type="entry name" value="Sulfatase"/>
    <property type="match status" value="1"/>
</dbReference>
<dbReference type="InterPro" id="IPR012160">
    <property type="entry name" value="LtaS-like"/>
</dbReference>